<protein>
    <submittedName>
        <fullName evidence="4">Disease resistance protein RGA3</fullName>
    </submittedName>
</protein>
<reference evidence="4" key="2">
    <citation type="submission" date="2025-08" db="UniProtKB">
        <authorList>
            <consortium name="RefSeq"/>
        </authorList>
    </citation>
    <scope>IDENTIFICATION</scope>
    <source>
        <tissue evidence="4">Leaf</tissue>
    </source>
</reference>
<accession>A0A1S4AWW3</accession>
<reference evidence="3" key="1">
    <citation type="journal article" date="2014" name="Nat. Commun.">
        <title>The tobacco genome sequence and its comparison with those of tomato and potato.</title>
        <authorList>
            <person name="Sierro N."/>
            <person name="Battey J.N."/>
            <person name="Ouadi S."/>
            <person name="Bakaher N."/>
            <person name="Bovet L."/>
            <person name="Willig A."/>
            <person name="Goepfert S."/>
            <person name="Peitsch M.C."/>
            <person name="Ivanov N.V."/>
        </authorList>
    </citation>
    <scope>NUCLEOTIDE SEQUENCE [LARGE SCALE GENOMIC DNA]</scope>
</reference>
<dbReference type="GeneID" id="107802172"/>
<name>A0A1S4AWW3_TOBAC</name>
<keyword evidence="1" id="KW-0611">Plant defense</keyword>
<dbReference type="KEGG" id="nta:107802172"/>
<dbReference type="Proteomes" id="UP000790787">
    <property type="component" value="Chromosome 1"/>
</dbReference>
<dbReference type="OrthoDB" id="2018467at2759"/>
<dbReference type="OMA" id="YSHEETE"/>
<proteinExistence type="predicted"/>
<feature type="domain" description="NB-ARC" evidence="2">
    <location>
        <begin position="93"/>
        <end position="192"/>
    </location>
</feature>
<dbReference type="RefSeq" id="XP_016481106.1">
    <property type="nucleotide sequence ID" value="XM_016625620.1"/>
</dbReference>
<keyword evidence="3" id="KW-1185">Reference proteome</keyword>
<evidence type="ECO:0000313" key="3">
    <source>
        <dbReference type="Proteomes" id="UP000790787"/>
    </source>
</evidence>
<dbReference type="InterPro" id="IPR027417">
    <property type="entry name" value="P-loop_NTPase"/>
</dbReference>
<dbReference type="GO" id="GO:0043531">
    <property type="term" value="F:ADP binding"/>
    <property type="evidence" value="ECO:0007669"/>
    <property type="project" value="InterPro"/>
</dbReference>
<gene>
    <name evidence="4" type="primary">LOC107802172</name>
</gene>
<dbReference type="SUPFAM" id="SSF52540">
    <property type="entry name" value="P-loop containing nucleoside triphosphate hydrolases"/>
    <property type="match status" value="1"/>
</dbReference>
<dbReference type="PANTHER" id="PTHR36766:SF37">
    <property type="entry name" value="DISEASE RESISTANCE PROTEIN RGA1"/>
    <property type="match status" value="1"/>
</dbReference>
<dbReference type="Gene3D" id="3.40.50.300">
    <property type="entry name" value="P-loop containing nucleotide triphosphate hydrolases"/>
    <property type="match status" value="1"/>
</dbReference>
<evidence type="ECO:0000313" key="4">
    <source>
        <dbReference type="RefSeq" id="XP_016481106.1"/>
    </source>
</evidence>
<evidence type="ECO:0000259" key="2">
    <source>
        <dbReference type="Pfam" id="PF00931"/>
    </source>
</evidence>
<dbReference type="PaxDb" id="4097-A0A1S4AWW3"/>
<evidence type="ECO:0000256" key="1">
    <source>
        <dbReference type="ARBA" id="ARBA00022821"/>
    </source>
</evidence>
<dbReference type="PANTHER" id="PTHR36766">
    <property type="entry name" value="PLANT BROAD-SPECTRUM MILDEW RESISTANCE PROTEIN RPW8"/>
    <property type="match status" value="1"/>
</dbReference>
<dbReference type="Pfam" id="PF00931">
    <property type="entry name" value="NB-ARC"/>
    <property type="match status" value="1"/>
</dbReference>
<dbReference type="GO" id="GO:0006952">
    <property type="term" value="P:defense response"/>
    <property type="evidence" value="ECO:0007669"/>
    <property type="project" value="UniProtKB-KW"/>
</dbReference>
<dbReference type="STRING" id="4097.A0A1S4AWW3"/>
<sequence length="192" mass="22301">MYLIADDFLDEIQTYGQQRQRHKSKVGFLFSPFKLILFRYKMSHKMKEIRERLDSIAADKAKFHLCERTIALETKRDLTYSFILPDVVGRRNKSEEIVEVLMQENDFDECLYVVSIVGIGGVGKITLAELVYRDERIVNNFPLRIWLCASYDFDVIKLARNIVNLASGVSCDNFNVEQVHSSLQDALHANRF</sequence>
<dbReference type="InterPro" id="IPR002182">
    <property type="entry name" value="NB-ARC"/>
</dbReference>
<organism evidence="3 4">
    <name type="scientific">Nicotiana tabacum</name>
    <name type="common">Common tobacco</name>
    <dbReference type="NCBI Taxonomy" id="4097"/>
    <lineage>
        <taxon>Eukaryota</taxon>
        <taxon>Viridiplantae</taxon>
        <taxon>Streptophyta</taxon>
        <taxon>Embryophyta</taxon>
        <taxon>Tracheophyta</taxon>
        <taxon>Spermatophyta</taxon>
        <taxon>Magnoliopsida</taxon>
        <taxon>eudicotyledons</taxon>
        <taxon>Gunneridae</taxon>
        <taxon>Pentapetalae</taxon>
        <taxon>asterids</taxon>
        <taxon>lamiids</taxon>
        <taxon>Solanales</taxon>
        <taxon>Solanaceae</taxon>
        <taxon>Nicotianoideae</taxon>
        <taxon>Nicotianeae</taxon>
        <taxon>Nicotiana</taxon>
    </lineage>
</organism>
<dbReference type="AlphaFoldDB" id="A0A1S4AWW3"/>